<dbReference type="SUPFAM" id="SSF52283">
    <property type="entry name" value="Formate/glycerate dehydrogenase catalytic domain-like"/>
    <property type="match status" value="1"/>
</dbReference>
<gene>
    <name evidence="7" type="ORF">H9704_13150</name>
</gene>
<dbReference type="EMBL" id="DWWT01000070">
    <property type="protein sequence ID" value="HJC07067.1"/>
    <property type="molecule type" value="Genomic_DNA"/>
</dbReference>
<accession>A0A9D2N348</accession>
<dbReference type="PANTHER" id="PTHR43761:SF1">
    <property type="entry name" value="D-ISOMER SPECIFIC 2-HYDROXYACID DEHYDROGENASE CATALYTIC DOMAIN-CONTAINING PROTEIN-RELATED"/>
    <property type="match status" value="1"/>
</dbReference>
<dbReference type="InterPro" id="IPR006139">
    <property type="entry name" value="D-isomer_2_OHA_DH_cat_dom"/>
</dbReference>
<organism evidence="7 8">
    <name type="scientific">Candidatus Enterocloster excrementipullorum</name>
    <dbReference type="NCBI Taxonomy" id="2838559"/>
    <lineage>
        <taxon>Bacteria</taxon>
        <taxon>Bacillati</taxon>
        <taxon>Bacillota</taxon>
        <taxon>Clostridia</taxon>
        <taxon>Lachnospirales</taxon>
        <taxon>Lachnospiraceae</taxon>
        <taxon>Enterocloster</taxon>
    </lineage>
</organism>
<evidence type="ECO:0000256" key="4">
    <source>
        <dbReference type="RuleBase" id="RU003719"/>
    </source>
</evidence>
<evidence type="ECO:0000256" key="1">
    <source>
        <dbReference type="ARBA" id="ARBA00005854"/>
    </source>
</evidence>
<dbReference type="GO" id="GO:0016616">
    <property type="term" value="F:oxidoreductase activity, acting on the CH-OH group of donors, NAD or NADP as acceptor"/>
    <property type="evidence" value="ECO:0007669"/>
    <property type="project" value="InterPro"/>
</dbReference>
<name>A0A9D2N348_9FIRM</name>
<dbReference type="InterPro" id="IPR050418">
    <property type="entry name" value="D-iso_2-hydroxyacid_DH_PdxB"/>
</dbReference>
<evidence type="ECO:0000256" key="3">
    <source>
        <dbReference type="ARBA" id="ARBA00023027"/>
    </source>
</evidence>
<protein>
    <submittedName>
        <fullName evidence="7">2-hydroxyacid dehydrogenase</fullName>
    </submittedName>
</protein>
<proteinExistence type="inferred from homology"/>
<dbReference type="InterPro" id="IPR029753">
    <property type="entry name" value="D-isomer_DH_CS"/>
</dbReference>
<evidence type="ECO:0000259" key="6">
    <source>
        <dbReference type="Pfam" id="PF02826"/>
    </source>
</evidence>
<evidence type="ECO:0000313" key="8">
    <source>
        <dbReference type="Proteomes" id="UP000823910"/>
    </source>
</evidence>
<dbReference type="InterPro" id="IPR006140">
    <property type="entry name" value="D-isomer_DH_NAD-bd"/>
</dbReference>
<feature type="domain" description="D-isomer specific 2-hydroxyacid dehydrogenase NAD-binding" evidence="6">
    <location>
        <begin position="109"/>
        <end position="295"/>
    </location>
</feature>
<dbReference type="AlphaFoldDB" id="A0A9D2N348"/>
<sequence length="329" mass="35951">MKVLIIGNPDRYEKFRPDLPVYDQCEKTFCPRGTSDPELLDAAGDAQVILADAISPVSAYVIDHMPNLKLIHSEGVAFDKLDIKAAARRGIFVCNNKGRNADAVAEQTLMLMLGLLRSVVTGHQAVCAGHQIQVKERLMVQGITDLEDCRVGLIGLGDIGKATAKRLSAFGCQCHYYSPHRKSIPEEEEYGISYLPLDELLSCCDIISLHMAVNEETMHFINRSRIAGMKDGALLINTGRGELVDTEALCQAIESGKLGGAGLDTLFPEPVEAENPLVLLAQKLPGRILLSPHIGGITTGSFRRMHLHMWENVARLSRGEKPDCIVNGL</sequence>
<dbReference type="PROSITE" id="PS00671">
    <property type="entry name" value="D_2_HYDROXYACID_DH_3"/>
    <property type="match status" value="1"/>
</dbReference>
<dbReference type="CDD" id="cd12175">
    <property type="entry name" value="2-Hacid_dh_11"/>
    <property type="match status" value="1"/>
</dbReference>
<evidence type="ECO:0000256" key="2">
    <source>
        <dbReference type="ARBA" id="ARBA00023002"/>
    </source>
</evidence>
<dbReference type="Gene3D" id="3.40.50.720">
    <property type="entry name" value="NAD(P)-binding Rossmann-like Domain"/>
    <property type="match status" value="2"/>
</dbReference>
<feature type="domain" description="D-isomer specific 2-hydroxyacid dehydrogenase catalytic" evidence="5">
    <location>
        <begin position="26"/>
        <end position="327"/>
    </location>
</feature>
<comment type="caution">
    <text evidence="7">The sequence shown here is derived from an EMBL/GenBank/DDBJ whole genome shotgun (WGS) entry which is preliminary data.</text>
</comment>
<dbReference type="SUPFAM" id="SSF51735">
    <property type="entry name" value="NAD(P)-binding Rossmann-fold domains"/>
    <property type="match status" value="1"/>
</dbReference>
<dbReference type="Pfam" id="PF00389">
    <property type="entry name" value="2-Hacid_dh"/>
    <property type="match status" value="1"/>
</dbReference>
<dbReference type="Pfam" id="PF02826">
    <property type="entry name" value="2-Hacid_dh_C"/>
    <property type="match status" value="1"/>
</dbReference>
<dbReference type="InterPro" id="IPR036291">
    <property type="entry name" value="NAD(P)-bd_dom_sf"/>
</dbReference>
<keyword evidence="2 4" id="KW-0560">Oxidoreductase</keyword>
<dbReference type="Proteomes" id="UP000823910">
    <property type="component" value="Unassembled WGS sequence"/>
</dbReference>
<dbReference type="GO" id="GO:0051287">
    <property type="term" value="F:NAD binding"/>
    <property type="evidence" value="ECO:0007669"/>
    <property type="project" value="InterPro"/>
</dbReference>
<evidence type="ECO:0000259" key="5">
    <source>
        <dbReference type="Pfam" id="PF00389"/>
    </source>
</evidence>
<keyword evidence="3" id="KW-0520">NAD</keyword>
<reference evidence="7" key="1">
    <citation type="journal article" date="2021" name="PeerJ">
        <title>Extensive microbial diversity within the chicken gut microbiome revealed by metagenomics and culture.</title>
        <authorList>
            <person name="Gilroy R."/>
            <person name="Ravi A."/>
            <person name="Getino M."/>
            <person name="Pursley I."/>
            <person name="Horton D.L."/>
            <person name="Alikhan N.F."/>
            <person name="Baker D."/>
            <person name="Gharbi K."/>
            <person name="Hall N."/>
            <person name="Watson M."/>
            <person name="Adriaenssens E.M."/>
            <person name="Foster-Nyarko E."/>
            <person name="Jarju S."/>
            <person name="Secka A."/>
            <person name="Antonio M."/>
            <person name="Oren A."/>
            <person name="Chaudhuri R.R."/>
            <person name="La Ragione R."/>
            <person name="Hildebrand F."/>
            <person name="Pallen M.J."/>
        </authorList>
    </citation>
    <scope>NUCLEOTIDE SEQUENCE</scope>
    <source>
        <strain evidence="7">CHK180-15479</strain>
    </source>
</reference>
<comment type="similarity">
    <text evidence="1 4">Belongs to the D-isomer specific 2-hydroxyacid dehydrogenase family.</text>
</comment>
<dbReference type="PANTHER" id="PTHR43761">
    <property type="entry name" value="D-ISOMER SPECIFIC 2-HYDROXYACID DEHYDROGENASE FAMILY PROTEIN (AFU_ORTHOLOGUE AFUA_1G13630)"/>
    <property type="match status" value="1"/>
</dbReference>
<evidence type="ECO:0000313" key="7">
    <source>
        <dbReference type="EMBL" id="HJC07067.1"/>
    </source>
</evidence>
<reference evidence="7" key="2">
    <citation type="submission" date="2021-04" db="EMBL/GenBank/DDBJ databases">
        <authorList>
            <person name="Gilroy R."/>
        </authorList>
    </citation>
    <scope>NUCLEOTIDE SEQUENCE</scope>
    <source>
        <strain evidence="7">CHK180-15479</strain>
    </source>
</reference>